<evidence type="ECO:0000313" key="3">
    <source>
        <dbReference type="EMBL" id="SMA47137.1"/>
    </source>
</evidence>
<feature type="transmembrane region" description="Helical" evidence="2">
    <location>
        <begin position="83"/>
        <end position="108"/>
    </location>
</feature>
<evidence type="ECO:0000256" key="2">
    <source>
        <dbReference type="SAM" id="Phobius"/>
    </source>
</evidence>
<accession>A0A1X7AJS8</accession>
<dbReference type="AlphaFoldDB" id="A0A1X7AJS8"/>
<keyword evidence="2" id="KW-0812">Transmembrane</keyword>
<keyword evidence="4" id="KW-1185">Reference proteome</keyword>
<dbReference type="RefSeq" id="WP_087110032.1">
    <property type="nucleotide sequence ID" value="NZ_CBCSCN010000003.1"/>
</dbReference>
<reference evidence="3 4" key="1">
    <citation type="submission" date="2017-03" db="EMBL/GenBank/DDBJ databases">
        <authorList>
            <person name="Afonso C.L."/>
            <person name="Miller P.J."/>
            <person name="Scott M.A."/>
            <person name="Spackman E."/>
            <person name="Goraichik I."/>
            <person name="Dimitrov K.M."/>
            <person name="Suarez D.L."/>
            <person name="Swayne D.E."/>
        </authorList>
    </citation>
    <scope>NUCLEOTIDE SEQUENCE [LARGE SCALE GENOMIC DNA]</scope>
    <source>
        <strain evidence="3">SB41UT1</strain>
    </source>
</reference>
<keyword evidence="2" id="KW-1133">Transmembrane helix</keyword>
<feature type="coiled-coil region" evidence="1">
    <location>
        <begin position="216"/>
        <end position="250"/>
    </location>
</feature>
<keyword evidence="1" id="KW-0175">Coiled coil</keyword>
<organism evidence="3 4">
    <name type="scientific">Parendozoicomonas haliclonae</name>
    <dbReference type="NCBI Taxonomy" id="1960125"/>
    <lineage>
        <taxon>Bacteria</taxon>
        <taxon>Pseudomonadati</taxon>
        <taxon>Pseudomonadota</taxon>
        <taxon>Gammaproteobacteria</taxon>
        <taxon>Oceanospirillales</taxon>
        <taxon>Endozoicomonadaceae</taxon>
        <taxon>Parendozoicomonas</taxon>
    </lineage>
</organism>
<feature type="transmembrane region" description="Helical" evidence="2">
    <location>
        <begin position="114"/>
        <end position="135"/>
    </location>
</feature>
<sequence length="270" mass="29074">MNTLQGQSYNPFDSISSDFNPFADPLAIQTPTVETPTHTVQTVAPTASVAVASESKPQTAKEKLLNDYKISKMDRVKTFLKTVARYTAAGAAGGGIVGFGTGVVGMIFTFNPTTVPVMSAIGTVMGGGIGLAGGIHTGLKQAKGLTVEKKVQDLMINARKRHTKAEKQLKKANSRIGTELNRLQGVFKGEFEIKMVNNQEDREVLATKVDVHIGALKLIKSRNASQNKQLKTLENMKSALDHQLKMVNKEAALAPARTQLENDLATLLNN</sequence>
<proteinExistence type="predicted"/>
<name>A0A1X7AJS8_9GAMM</name>
<protein>
    <submittedName>
        <fullName evidence="3">Uncharacterized protein</fullName>
    </submittedName>
</protein>
<evidence type="ECO:0000313" key="4">
    <source>
        <dbReference type="Proteomes" id="UP000196573"/>
    </source>
</evidence>
<gene>
    <name evidence="3" type="ORF">EHSB41UT_02326</name>
</gene>
<keyword evidence="2" id="KW-0472">Membrane</keyword>
<dbReference type="EMBL" id="FWPT01000005">
    <property type="protein sequence ID" value="SMA47137.1"/>
    <property type="molecule type" value="Genomic_DNA"/>
</dbReference>
<dbReference type="Proteomes" id="UP000196573">
    <property type="component" value="Unassembled WGS sequence"/>
</dbReference>
<evidence type="ECO:0000256" key="1">
    <source>
        <dbReference type="SAM" id="Coils"/>
    </source>
</evidence>